<dbReference type="HOGENOM" id="CLU_036699_2_0_11"/>
<dbReference type="RefSeq" id="WP_023560773.1">
    <property type="nucleotide sequence ID" value="NC_022657.1"/>
</dbReference>
<sequence length="409" mass="42687">MTYDLVLTGGEVFGTGPADLAVRDGRIAAIGPDLAGDAHTVTDVTGLLITPGLVDLHTHVGPGYWGLDPDPIAWYSGVTTWVDAGSAGAYTLDGLRRVAATADVRVPVLLNISAVGLAGRTGESRDLANCDVALAIDTVQAHRELIRGLKIRIDHDTVGENGVEPLRRGLAVGAACDVPVMVHIGTTPPALDEVLDLLRPGDIVTHCASGIAAPLGPAVHAARDRGVLLDIGHGSGAFAFDVLERQLADGLGPDTISTDLHARSVYGPVFDLPTTMTKLLAAGLPLTEVITRATAAPARALGLNAGTLDPGAPADLAVFRVEEGAFEVVDAHRAVRHAPLRLINQATYVAGRRLTPRLPAPAPPWIPLTDAQREALGRRERDIRALLTAPLVGADGLAEQFPRPDPRSS</sequence>
<keyword evidence="2" id="KW-0378">Hydrolase</keyword>
<dbReference type="InterPro" id="IPR011059">
    <property type="entry name" value="Metal-dep_hydrolase_composite"/>
</dbReference>
<dbReference type="GO" id="GO:0019213">
    <property type="term" value="F:deacetylase activity"/>
    <property type="evidence" value="ECO:0007669"/>
    <property type="project" value="InterPro"/>
</dbReference>
<dbReference type="PANTHER" id="PTHR42717">
    <property type="entry name" value="DIHYDROOROTASE-RELATED"/>
    <property type="match status" value="1"/>
</dbReference>
<dbReference type="OrthoDB" id="9807210at2"/>
<evidence type="ECO:0000313" key="2">
    <source>
        <dbReference type="EMBL" id="AGZ44438.1"/>
    </source>
</evidence>
<evidence type="ECO:0000313" key="3">
    <source>
        <dbReference type="Proteomes" id="UP000017746"/>
    </source>
</evidence>
<dbReference type="EMBL" id="CP006272">
    <property type="protein sequence ID" value="AGZ44438.1"/>
    <property type="molecule type" value="Genomic_DNA"/>
</dbReference>
<dbReference type="Proteomes" id="UP000017746">
    <property type="component" value="Chromosome"/>
</dbReference>
<dbReference type="PATRIC" id="fig|1246995.3.peg.6253"/>
<organism evidence="2 3">
    <name type="scientific">Actinoplanes friuliensis DSM 7358</name>
    <dbReference type="NCBI Taxonomy" id="1246995"/>
    <lineage>
        <taxon>Bacteria</taxon>
        <taxon>Bacillati</taxon>
        <taxon>Actinomycetota</taxon>
        <taxon>Actinomycetes</taxon>
        <taxon>Micromonosporales</taxon>
        <taxon>Micromonosporaceae</taxon>
        <taxon>Actinoplanes</taxon>
    </lineage>
</organism>
<evidence type="ECO:0000259" key="1">
    <source>
        <dbReference type="Pfam" id="PF01979"/>
    </source>
</evidence>
<gene>
    <name evidence="2" type="ORF">AFR_30890</name>
</gene>
<dbReference type="GO" id="GO:0004151">
    <property type="term" value="F:dihydroorotase activity"/>
    <property type="evidence" value="ECO:0007669"/>
    <property type="project" value="UniProtKB-EC"/>
</dbReference>
<protein>
    <submittedName>
        <fullName evidence="2">Dihydroorotase</fullName>
        <ecNumber evidence="2">3.5.2.3</ecNumber>
    </submittedName>
</protein>
<dbReference type="STRING" id="1246995.AFR_30890"/>
<dbReference type="EC" id="3.5.2.3" evidence="2"/>
<dbReference type="AlphaFoldDB" id="U5W5E9"/>
<name>U5W5E9_9ACTN</name>
<dbReference type="InterPro" id="IPR032466">
    <property type="entry name" value="Metal_Hydrolase"/>
</dbReference>
<dbReference type="eggNOG" id="COG3964">
    <property type="taxonomic scope" value="Bacteria"/>
</dbReference>
<dbReference type="KEGG" id="afs:AFR_30890"/>
<accession>U5W5E9</accession>
<dbReference type="Gene3D" id="3.20.20.140">
    <property type="entry name" value="Metal-dependent hydrolases"/>
    <property type="match status" value="1"/>
</dbReference>
<dbReference type="Gene3D" id="2.30.40.10">
    <property type="entry name" value="Urease, subunit C, domain 1"/>
    <property type="match status" value="1"/>
</dbReference>
<dbReference type="SUPFAM" id="SSF51338">
    <property type="entry name" value="Composite domain of metallo-dependent hydrolases"/>
    <property type="match status" value="1"/>
</dbReference>
<dbReference type="PANTHER" id="PTHR42717:SF1">
    <property type="entry name" value="IMIDAZOLONEPROPIONASE AND RELATED AMIDOHYDROLASES"/>
    <property type="match status" value="1"/>
</dbReference>
<dbReference type="InterPro" id="IPR006680">
    <property type="entry name" value="Amidohydro-rel"/>
</dbReference>
<dbReference type="Pfam" id="PF01979">
    <property type="entry name" value="Amidohydro_1"/>
    <property type="match status" value="1"/>
</dbReference>
<dbReference type="InterPro" id="IPR020043">
    <property type="entry name" value="Deacetylase_Atu3266-like"/>
</dbReference>
<reference evidence="2 3" key="1">
    <citation type="journal article" date="2014" name="J. Biotechnol.">
        <title>Complete genome sequence of the actinobacterium Actinoplanes friuliensis HAG 010964, producer of the lipopeptide antibiotic friulimycin.</title>
        <authorList>
            <person name="Ruckert C."/>
            <person name="Szczepanowski R."/>
            <person name="Albersmeier A."/>
            <person name="Goesmann A."/>
            <person name="Fischer N."/>
            <person name="Steinkamper A."/>
            <person name="Puhler A."/>
            <person name="Biener R."/>
            <person name="Schwartz D."/>
            <person name="Kalinowski J."/>
        </authorList>
    </citation>
    <scope>NUCLEOTIDE SEQUENCE [LARGE SCALE GENOMIC DNA]</scope>
    <source>
        <strain evidence="2 3">DSM 7358</strain>
    </source>
</reference>
<keyword evidence="3" id="KW-1185">Reference proteome</keyword>
<proteinExistence type="predicted"/>
<dbReference type="SUPFAM" id="SSF51556">
    <property type="entry name" value="Metallo-dependent hydrolases"/>
    <property type="match status" value="1"/>
</dbReference>
<feature type="domain" description="Amidohydrolase-related" evidence="1">
    <location>
        <begin position="247"/>
        <end position="319"/>
    </location>
</feature>